<dbReference type="EMBL" id="CP049057">
    <property type="protein sequence ID" value="QIE58766.1"/>
    <property type="molecule type" value="Genomic_DNA"/>
</dbReference>
<evidence type="ECO:0000313" key="3">
    <source>
        <dbReference type="EMBL" id="QIE58766.1"/>
    </source>
</evidence>
<feature type="repeat" description="TPR" evidence="1">
    <location>
        <begin position="461"/>
        <end position="494"/>
    </location>
</feature>
<keyword evidence="3" id="KW-0378">Hydrolase</keyword>
<dbReference type="Gene3D" id="1.25.40.10">
    <property type="entry name" value="Tetratricopeptide repeat domain"/>
    <property type="match status" value="1"/>
</dbReference>
<dbReference type="InterPro" id="IPR012338">
    <property type="entry name" value="Beta-lactam/transpept-like"/>
</dbReference>
<dbReference type="InterPro" id="IPR050491">
    <property type="entry name" value="AmpC-like"/>
</dbReference>
<evidence type="ECO:0000256" key="1">
    <source>
        <dbReference type="PROSITE-ProRule" id="PRU00339"/>
    </source>
</evidence>
<dbReference type="Gene3D" id="3.40.710.10">
    <property type="entry name" value="DD-peptidase/beta-lactamase superfamily"/>
    <property type="match status" value="1"/>
</dbReference>
<keyword evidence="4" id="KW-1185">Reference proteome</keyword>
<name>A0A6G6GJJ7_9FLAO</name>
<gene>
    <name evidence="3" type="ORF">G5B37_04080</name>
</gene>
<dbReference type="Pfam" id="PF00144">
    <property type="entry name" value="Beta-lactamase"/>
    <property type="match status" value="1"/>
</dbReference>
<dbReference type="SMART" id="SM00028">
    <property type="entry name" value="TPR"/>
    <property type="match status" value="1"/>
</dbReference>
<dbReference type="PANTHER" id="PTHR46825:SF9">
    <property type="entry name" value="BETA-LACTAMASE-RELATED DOMAIN-CONTAINING PROTEIN"/>
    <property type="match status" value="1"/>
</dbReference>
<protein>
    <submittedName>
        <fullName evidence="3">Serine hydrolase</fullName>
    </submittedName>
</protein>
<dbReference type="AlphaFoldDB" id="A0A6G6GJJ7"/>
<organism evidence="3 4">
    <name type="scientific">Rasiella rasia</name>
    <dbReference type="NCBI Taxonomy" id="2744027"/>
    <lineage>
        <taxon>Bacteria</taxon>
        <taxon>Pseudomonadati</taxon>
        <taxon>Bacteroidota</taxon>
        <taxon>Flavobacteriia</taxon>
        <taxon>Flavobacteriales</taxon>
        <taxon>Flavobacteriaceae</taxon>
        <taxon>Rasiella</taxon>
    </lineage>
</organism>
<accession>A0A6G6GJJ7</accession>
<keyword evidence="1" id="KW-0802">TPR repeat</keyword>
<evidence type="ECO:0000313" key="4">
    <source>
        <dbReference type="Proteomes" id="UP000505306"/>
    </source>
</evidence>
<dbReference type="InterPro" id="IPR019734">
    <property type="entry name" value="TPR_rpt"/>
</dbReference>
<dbReference type="KEGG" id="mgel:G5B37_04080"/>
<dbReference type="PANTHER" id="PTHR46825">
    <property type="entry name" value="D-ALANYL-D-ALANINE-CARBOXYPEPTIDASE/ENDOPEPTIDASE AMPH"/>
    <property type="match status" value="1"/>
</dbReference>
<dbReference type="InterPro" id="IPR011990">
    <property type="entry name" value="TPR-like_helical_dom_sf"/>
</dbReference>
<dbReference type="RefSeq" id="WP_164678794.1">
    <property type="nucleotide sequence ID" value="NZ_CP049057.1"/>
</dbReference>
<dbReference type="PROSITE" id="PS50005">
    <property type="entry name" value="TPR"/>
    <property type="match status" value="1"/>
</dbReference>
<sequence length="510" mass="57059">MRAILTYSGIILAAMCLSCKKAPSKALAMNTTIVETELGARVDSVLTPYLENLRTTTDNNAALAVGITKGDKIIYARTFGYANIEKGLKADLNTVFHIASVSKPFTAAAVVKLIQQGKLKLDDKIIDIVPEFKMKGDNYKNITVKQILTHTSGIPRHVTVDDWNNPVYGPTAPLKNLNHARDFELDFEPGSKFNYSNSGIDILGIVISRASGMTFEDYVKKHILLPAGMTQTHYLKPKDSLPTNWAEAYSYGLETEKWSPFPYTENCFPSGGVHASLTDMCKWGMMHVGKGSFNDYNVLDKEHFELMVIPHSDTPWGDKIGLSWFLQSYLDKPIIMHTGSDSGFEAIMYVYPEEDISIIVMANRDYGRTGRVVNAASEAVFDKELKAYEVSAIYSFAKTYKKHGINAAKEHWESLKKDTTDAMYVSNNHLLSTGAVLGINKKWKESKEILEYYLTFDQNSTFAWRLLGNSNLNLGDTLKAKACYEKTLQINPNYEKGKLALEDLLSTLEH</sequence>
<feature type="domain" description="Beta-lactamase-related" evidence="2">
    <location>
        <begin position="61"/>
        <end position="375"/>
    </location>
</feature>
<dbReference type="SUPFAM" id="SSF48452">
    <property type="entry name" value="TPR-like"/>
    <property type="match status" value="1"/>
</dbReference>
<dbReference type="InterPro" id="IPR001466">
    <property type="entry name" value="Beta-lactam-related"/>
</dbReference>
<dbReference type="Proteomes" id="UP000505306">
    <property type="component" value="Chromosome"/>
</dbReference>
<evidence type="ECO:0000259" key="2">
    <source>
        <dbReference type="Pfam" id="PF00144"/>
    </source>
</evidence>
<proteinExistence type="predicted"/>
<reference evidence="3 4" key="1">
    <citation type="submission" date="2020-02" db="EMBL/GenBank/DDBJ databases">
        <title>Complete genome sequence of Flavobacteriaceae bacterium.</title>
        <authorList>
            <person name="Kim S.-J."/>
            <person name="Kim Y.-S."/>
            <person name="Kim K.-H."/>
        </authorList>
    </citation>
    <scope>NUCLEOTIDE SEQUENCE [LARGE SCALE GENOMIC DNA]</scope>
    <source>
        <strain evidence="3 4">RR4-40</strain>
    </source>
</reference>
<dbReference type="GO" id="GO:0016787">
    <property type="term" value="F:hydrolase activity"/>
    <property type="evidence" value="ECO:0007669"/>
    <property type="project" value="UniProtKB-KW"/>
</dbReference>
<dbReference type="SUPFAM" id="SSF56601">
    <property type="entry name" value="beta-lactamase/transpeptidase-like"/>
    <property type="match status" value="1"/>
</dbReference>